<dbReference type="InterPro" id="IPR020579">
    <property type="entry name" value="Exonuc_VII_lsu_C"/>
</dbReference>
<dbReference type="AlphaFoldDB" id="A0A3B1B297"/>
<feature type="domain" description="Exonuclease VII large subunit C-terminal" evidence="6">
    <location>
        <begin position="138"/>
        <end position="452"/>
    </location>
</feature>
<dbReference type="GO" id="GO:0003676">
    <property type="term" value="F:nucleic acid binding"/>
    <property type="evidence" value="ECO:0007669"/>
    <property type="project" value="InterPro"/>
</dbReference>
<dbReference type="CDD" id="cd04489">
    <property type="entry name" value="ExoVII_LU_OBF"/>
    <property type="match status" value="1"/>
</dbReference>
<keyword evidence="4" id="KW-0269">Exonuclease</keyword>
<protein>
    <submittedName>
        <fullName evidence="8">Exodeoxyribonuclease VII large subunit</fullName>
        <ecNumber evidence="8">3.1.11.6</ecNumber>
    </submittedName>
</protein>
<name>A0A3B1B297_9ZZZZ</name>
<sequence>MTDYPYAPEKQADIQTSNTPEYSVTELSMALKRTVEDTYGYVRLRGEISGFKRAASGHIYLALKDEKAVLDGIIWKGVAARLGFQPEDGLEVICTGKLTTYPGRSKYQIVIERMEPAGAGALMALLEERKKKLGAEGLFDADRKKAIPYLPKVIGVVTSPTGAVIRDILHRLSDRFPRHVIVWPVIVQGEGAALKIAEAIRGFNALDGTGDISRPDVLIVARGGGSLEDLWAFNEEAVVRAAAMSDIPLISAVGHETDTTLIDFAADLRAPTPTAAAEQAVPVRDDLIYTLQDFDSRLNKSVRRMVRDKAQRLEGLSRGLPKPSDMLALSQQRFDDLSERLPRSLNLLAERQRMRLDGVSRLLRPDMIRRDIERAGEKLSQQSDRMARATTQNIARLQHDFEATGRLFDSLNYKRVLDRGFAVIRDDQGRSVTRSADISSGDALDVEFSDGHRGAVATGGSNKPKKTPKPKSHDNRQGSLL</sequence>
<dbReference type="PANTHER" id="PTHR30008">
    <property type="entry name" value="EXODEOXYRIBONUCLEASE 7 LARGE SUBUNIT"/>
    <property type="match status" value="1"/>
</dbReference>
<dbReference type="NCBIfam" id="TIGR00237">
    <property type="entry name" value="xseA"/>
    <property type="match status" value="1"/>
</dbReference>
<dbReference type="HAMAP" id="MF_00378">
    <property type="entry name" value="Exonuc_7_L"/>
    <property type="match status" value="1"/>
</dbReference>
<dbReference type="Pfam" id="PF02601">
    <property type="entry name" value="Exonuc_VII_L"/>
    <property type="match status" value="1"/>
</dbReference>
<evidence type="ECO:0000259" key="6">
    <source>
        <dbReference type="Pfam" id="PF02601"/>
    </source>
</evidence>
<evidence type="ECO:0000313" key="8">
    <source>
        <dbReference type="EMBL" id="VAX04420.1"/>
    </source>
</evidence>
<dbReference type="EC" id="3.1.11.6" evidence="8"/>
<dbReference type="InterPro" id="IPR025824">
    <property type="entry name" value="OB-fold_nuc-bd_dom"/>
</dbReference>
<proteinExistence type="inferred from homology"/>
<reference evidence="8" key="1">
    <citation type="submission" date="2018-06" db="EMBL/GenBank/DDBJ databases">
        <authorList>
            <person name="Zhirakovskaya E."/>
        </authorList>
    </citation>
    <scope>NUCLEOTIDE SEQUENCE</scope>
</reference>
<accession>A0A3B1B297</accession>
<feature type="compositionally biased region" description="Basic and acidic residues" evidence="5">
    <location>
        <begin position="471"/>
        <end position="481"/>
    </location>
</feature>
<gene>
    <name evidence="8" type="ORF">MNBD_ALPHA03-1701</name>
</gene>
<keyword evidence="1" id="KW-0963">Cytoplasm</keyword>
<evidence type="ECO:0000259" key="7">
    <source>
        <dbReference type="Pfam" id="PF13742"/>
    </source>
</evidence>
<feature type="domain" description="OB-fold nucleic acid binding" evidence="7">
    <location>
        <begin position="22"/>
        <end position="115"/>
    </location>
</feature>
<dbReference type="GO" id="GO:0009318">
    <property type="term" value="C:exodeoxyribonuclease VII complex"/>
    <property type="evidence" value="ECO:0007669"/>
    <property type="project" value="InterPro"/>
</dbReference>
<dbReference type="PANTHER" id="PTHR30008:SF0">
    <property type="entry name" value="EXODEOXYRIBONUCLEASE 7 LARGE SUBUNIT"/>
    <property type="match status" value="1"/>
</dbReference>
<dbReference type="GO" id="GO:0006308">
    <property type="term" value="P:DNA catabolic process"/>
    <property type="evidence" value="ECO:0007669"/>
    <property type="project" value="InterPro"/>
</dbReference>
<organism evidence="8">
    <name type="scientific">hydrothermal vent metagenome</name>
    <dbReference type="NCBI Taxonomy" id="652676"/>
    <lineage>
        <taxon>unclassified sequences</taxon>
        <taxon>metagenomes</taxon>
        <taxon>ecological metagenomes</taxon>
    </lineage>
</organism>
<keyword evidence="2" id="KW-0540">Nuclease</keyword>
<dbReference type="EMBL" id="UOFW01000092">
    <property type="protein sequence ID" value="VAX04420.1"/>
    <property type="molecule type" value="Genomic_DNA"/>
</dbReference>
<keyword evidence="3 8" id="KW-0378">Hydrolase</keyword>
<evidence type="ECO:0000256" key="2">
    <source>
        <dbReference type="ARBA" id="ARBA00022722"/>
    </source>
</evidence>
<evidence type="ECO:0000256" key="4">
    <source>
        <dbReference type="ARBA" id="ARBA00022839"/>
    </source>
</evidence>
<evidence type="ECO:0000256" key="3">
    <source>
        <dbReference type="ARBA" id="ARBA00022801"/>
    </source>
</evidence>
<evidence type="ECO:0000256" key="1">
    <source>
        <dbReference type="ARBA" id="ARBA00022490"/>
    </source>
</evidence>
<dbReference type="GO" id="GO:0008855">
    <property type="term" value="F:exodeoxyribonuclease VII activity"/>
    <property type="evidence" value="ECO:0007669"/>
    <property type="project" value="UniProtKB-EC"/>
</dbReference>
<evidence type="ECO:0000256" key="5">
    <source>
        <dbReference type="SAM" id="MobiDB-lite"/>
    </source>
</evidence>
<feature type="region of interest" description="Disordered" evidence="5">
    <location>
        <begin position="443"/>
        <end position="481"/>
    </location>
</feature>
<dbReference type="Pfam" id="PF13742">
    <property type="entry name" value="tRNA_anti_2"/>
    <property type="match status" value="1"/>
</dbReference>
<dbReference type="InterPro" id="IPR003753">
    <property type="entry name" value="Exonuc_VII_L"/>
</dbReference>